<dbReference type="Proteomes" id="UP000198607">
    <property type="component" value="Unassembled WGS sequence"/>
</dbReference>
<accession>A0A1G7WR28</accession>
<organism evidence="1 2">
    <name type="scientific">Propionivibrio dicarboxylicus</name>
    <dbReference type="NCBI Taxonomy" id="83767"/>
    <lineage>
        <taxon>Bacteria</taxon>
        <taxon>Pseudomonadati</taxon>
        <taxon>Pseudomonadota</taxon>
        <taxon>Betaproteobacteria</taxon>
        <taxon>Rhodocyclales</taxon>
        <taxon>Rhodocyclaceae</taxon>
        <taxon>Propionivibrio</taxon>
    </lineage>
</organism>
<proteinExistence type="predicted"/>
<reference evidence="1 2" key="1">
    <citation type="submission" date="2016-10" db="EMBL/GenBank/DDBJ databases">
        <authorList>
            <person name="de Groot N.N."/>
        </authorList>
    </citation>
    <scope>NUCLEOTIDE SEQUENCE [LARGE SCALE GENOMIC DNA]</scope>
    <source>
        <strain evidence="1 2">DSM 5885</strain>
    </source>
</reference>
<keyword evidence="2" id="KW-1185">Reference proteome</keyword>
<dbReference type="AlphaFoldDB" id="A0A1G7WR28"/>
<dbReference type="OrthoDB" id="9930715at2"/>
<dbReference type="RefSeq" id="WP_091933119.1">
    <property type="nucleotide sequence ID" value="NZ_FNCY01000001.1"/>
</dbReference>
<evidence type="ECO:0000313" key="2">
    <source>
        <dbReference type="Proteomes" id="UP000198607"/>
    </source>
</evidence>
<dbReference type="EMBL" id="FNCY01000001">
    <property type="protein sequence ID" value="SDG74359.1"/>
    <property type="molecule type" value="Genomic_DNA"/>
</dbReference>
<name>A0A1G7WR28_9RHOO</name>
<protein>
    <submittedName>
        <fullName evidence="1">Uncharacterized protein</fullName>
    </submittedName>
</protein>
<gene>
    <name evidence="1" type="ORF">SAMN05660652_00608</name>
</gene>
<sequence>MKMENLLPEQARAFLESASYLEPVIQQGEDAVHFGIDNVGREFIMIASMIGDVFKLGFL</sequence>
<evidence type="ECO:0000313" key="1">
    <source>
        <dbReference type="EMBL" id="SDG74359.1"/>
    </source>
</evidence>